<keyword evidence="2" id="KW-0732">Signal</keyword>
<dbReference type="RefSeq" id="WP_184296428.1">
    <property type="nucleotide sequence ID" value="NZ_JACHLP010000001.1"/>
</dbReference>
<evidence type="ECO:0000256" key="2">
    <source>
        <dbReference type="SAM" id="SignalP"/>
    </source>
</evidence>
<evidence type="ECO:0008006" key="5">
    <source>
        <dbReference type="Google" id="ProtNLM"/>
    </source>
</evidence>
<accession>A0A840L7X5</accession>
<proteinExistence type="predicted"/>
<protein>
    <recommendedName>
        <fullName evidence="5">Secreted protein with PEP-CTERM sorting signal</fullName>
    </recommendedName>
</protein>
<dbReference type="Proteomes" id="UP000562027">
    <property type="component" value="Unassembled WGS sequence"/>
</dbReference>
<keyword evidence="1" id="KW-0472">Membrane</keyword>
<organism evidence="3 4">
    <name type="scientific">Roseateles oligotrophus</name>
    <dbReference type="NCBI Taxonomy" id="1769250"/>
    <lineage>
        <taxon>Bacteria</taxon>
        <taxon>Pseudomonadati</taxon>
        <taxon>Pseudomonadota</taxon>
        <taxon>Betaproteobacteria</taxon>
        <taxon>Burkholderiales</taxon>
        <taxon>Sphaerotilaceae</taxon>
        <taxon>Roseateles</taxon>
    </lineage>
</organism>
<comment type="caution">
    <text evidence="3">The sequence shown here is derived from an EMBL/GenBank/DDBJ whole genome shotgun (WGS) entry which is preliminary data.</text>
</comment>
<keyword evidence="1" id="KW-0812">Transmembrane</keyword>
<feature type="chain" id="PRO_5032508095" description="Secreted protein with PEP-CTERM sorting signal" evidence="2">
    <location>
        <begin position="25"/>
        <end position="182"/>
    </location>
</feature>
<evidence type="ECO:0000313" key="3">
    <source>
        <dbReference type="EMBL" id="MBB4842328.1"/>
    </source>
</evidence>
<keyword evidence="4" id="KW-1185">Reference proteome</keyword>
<name>A0A840L7X5_9BURK</name>
<gene>
    <name evidence="3" type="ORF">HNP55_000823</name>
</gene>
<reference evidence="3 4" key="1">
    <citation type="submission" date="2020-08" db="EMBL/GenBank/DDBJ databases">
        <title>Functional genomics of gut bacteria from endangered species of beetles.</title>
        <authorList>
            <person name="Carlos-Shanley C."/>
        </authorList>
    </citation>
    <scope>NUCLEOTIDE SEQUENCE [LARGE SCALE GENOMIC DNA]</scope>
    <source>
        <strain evidence="3 4">S00239</strain>
    </source>
</reference>
<dbReference type="AlphaFoldDB" id="A0A840L7X5"/>
<evidence type="ECO:0000313" key="4">
    <source>
        <dbReference type="Proteomes" id="UP000562027"/>
    </source>
</evidence>
<dbReference type="EMBL" id="JACHLP010000001">
    <property type="protein sequence ID" value="MBB4842328.1"/>
    <property type="molecule type" value="Genomic_DNA"/>
</dbReference>
<keyword evidence="1" id="KW-1133">Transmembrane helix</keyword>
<feature type="signal peptide" evidence="2">
    <location>
        <begin position="1"/>
        <end position="24"/>
    </location>
</feature>
<feature type="transmembrane region" description="Helical" evidence="1">
    <location>
        <begin position="159"/>
        <end position="176"/>
    </location>
</feature>
<evidence type="ECO:0000256" key="1">
    <source>
        <dbReference type="SAM" id="Phobius"/>
    </source>
</evidence>
<sequence>MRNKKTMYAAVASLLLTALGQAVAGPILLSASAPAQFGKDNIKFTAQTQDSYSLRLAQAGMVSGSLQTLGMGAALPSIDISSAYLLKSDGVTRVDFTESRAGNWSNGLNWVEQWNLAPVNLSAGDWTLIVVEQGWGSKHYSAYQGGLSLVPSSNTVPEPQMAVLSLTALAAMGLVLRKRRKA</sequence>